<keyword evidence="3" id="KW-1185">Reference proteome</keyword>
<dbReference type="EMBL" id="JANSUY010000001">
    <property type="protein sequence ID" value="MCR9013809.1"/>
    <property type="molecule type" value="Genomic_DNA"/>
</dbReference>
<reference evidence="2" key="1">
    <citation type="submission" date="2022-08" db="EMBL/GenBank/DDBJ databases">
        <authorList>
            <person name="Zhang D."/>
        </authorList>
    </citation>
    <scope>NUCLEOTIDE SEQUENCE</scope>
    <source>
        <strain evidence="2">XJ19-11</strain>
    </source>
</reference>
<keyword evidence="1" id="KW-0175">Coiled coil</keyword>
<dbReference type="Proteomes" id="UP001142175">
    <property type="component" value="Unassembled WGS sequence"/>
</dbReference>
<dbReference type="AlphaFoldDB" id="A0A9X2P1G8"/>
<evidence type="ECO:0000313" key="2">
    <source>
        <dbReference type="EMBL" id="MCR9013809.1"/>
    </source>
</evidence>
<name>A0A9X2P1G8_9BACT</name>
<gene>
    <name evidence="2" type="ORF">NU887_02115</name>
</gene>
<protein>
    <submittedName>
        <fullName evidence="2">Uncharacterized protein</fullName>
    </submittedName>
</protein>
<sequence length="432" mass="50176">MSTERIEENPSFKDLKEKFDSFQSLKGFLKFFSFLGLIDKNKFKEDFGKFEGMKKELEELSKIPDTFNRLFAKRGWIACESMKADILKEAIERAENESIEAGERILIEYFKSENLRWKIGTLFGTPEMKIRVSIINHAYDEFIERDYMSCIPLILMVIDGAVSDVNKKYGFFSEQSELKSWDSIAAHSTGLSVLRDLFFKGRNKTTSEQIETPFRNGILHGRDLGFANEVVATKCWSALFAVRDWIQAIRSEPKRKEKEPELPWRETLSLWNKVQESKKRLIDWKPRAVELGKDAPRSGEITDYNFGTPERTLVEFINYWKSSNYGAMAEQVSTFVFDEKSPSKRAGEIRRLLATKTPQKFEILAIDDQAAAITEISVRISAEVGEETIIFDHTFRLIYEDENNQTLVRGEFGGSWRLIKNFWNLEFIELQK</sequence>
<evidence type="ECO:0000313" key="3">
    <source>
        <dbReference type="Proteomes" id="UP001142175"/>
    </source>
</evidence>
<organism evidence="2 3">
    <name type="scientific">Aquiflexum gelatinilyticum</name>
    <dbReference type="NCBI Taxonomy" id="2961943"/>
    <lineage>
        <taxon>Bacteria</taxon>
        <taxon>Pseudomonadati</taxon>
        <taxon>Bacteroidota</taxon>
        <taxon>Cytophagia</taxon>
        <taxon>Cytophagales</taxon>
        <taxon>Cyclobacteriaceae</taxon>
        <taxon>Aquiflexum</taxon>
    </lineage>
</organism>
<accession>A0A9X2P1G8</accession>
<feature type="coiled-coil region" evidence="1">
    <location>
        <begin position="77"/>
        <end position="104"/>
    </location>
</feature>
<dbReference type="RefSeq" id="WP_258421702.1">
    <property type="nucleotide sequence ID" value="NZ_JANSUY010000001.1"/>
</dbReference>
<proteinExistence type="predicted"/>
<evidence type="ECO:0000256" key="1">
    <source>
        <dbReference type="SAM" id="Coils"/>
    </source>
</evidence>
<comment type="caution">
    <text evidence="2">The sequence shown here is derived from an EMBL/GenBank/DDBJ whole genome shotgun (WGS) entry which is preliminary data.</text>
</comment>